<evidence type="ECO:0000313" key="2">
    <source>
        <dbReference type="Proteomes" id="UP000253975"/>
    </source>
</evidence>
<comment type="caution">
    <text evidence="1">The sequence shown here is derived from an EMBL/GenBank/DDBJ whole genome shotgun (WGS) entry which is preliminary data.</text>
</comment>
<proteinExistence type="predicted"/>
<dbReference type="EMBL" id="PPTO01000012">
    <property type="protein sequence ID" value="RDB57193.1"/>
    <property type="molecule type" value="Genomic_DNA"/>
</dbReference>
<protein>
    <submittedName>
        <fullName evidence="1">Uncharacterized protein</fullName>
    </submittedName>
</protein>
<sequence>MLVAFSRFFFAGSGGCAVLLAGWQKTPPGGLAAWVQYGIRGPIGGFSVAFRASPLLSSFFCDFEMLREAP</sequence>
<organism evidence="1 2">
    <name type="scientific">Slackia isoflavoniconvertens</name>
    <dbReference type="NCBI Taxonomy" id="572010"/>
    <lineage>
        <taxon>Bacteria</taxon>
        <taxon>Bacillati</taxon>
        <taxon>Actinomycetota</taxon>
        <taxon>Coriobacteriia</taxon>
        <taxon>Eggerthellales</taxon>
        <taxon>Eggerthellaceae</taxon>
        <taxon>Slackia</taxon>
    </lineage>
</organism>
<name>A0A369LC32_9ACTN</name>
<dbReference type="Proteomes" id="UP000253975">
    <property type="component" value="Unassembled WGS sequence"/>
</dbReference>
<dbReference type="AlphaFoldDB" id="A0A369LC32"/>
<evidence type="ECO:0000313" key="1">
    <source>
        <dbReference type="EMBL" id="RDB57193.1"/>
    </source>
</evidence>
<reference evidence="1 2" key="1">
    <citation type="journal article" date="2018" name="Elife">
        <title>Discovery and characterization of a prevalent human gut bacterial enzyme sufficient for the inactivation of a family of plant toxins.</title>
        <authorList>
            <person name="Koppel N."/>
            <person name="Bisanz J.E."/>
            <person name="Pandelia M.E."/>
            <person name="Turnbaugh P.J."/>
            <person name="Balskus E.P."/>
        </authorList>
    </citation>
    <scope>NUCLEOTIDE SEQUENCE [LARGE SCALE GENOMIC DNA]</scope>
    <source>
        <strain evidence="1 2">OB21 GAM31</strain>
    </source>
</reference>
<gene>
    <name evidence="1" type="ORF">C1881_07480</name>
</gene>
<accession>A0A369LC32</accession>